<dbReference type="EMBL" id="CAADFP010000189">
    <property type="protein sequence ID" value="VFK33031.1"/>
    <property type="molecule type" value="Genomic_DNA"/>
</dbReference>
<keyword evidence="2 4" id="KW-0547">Nucleotide-binding</keyword>
<dbReference type="InterPro" id="IPR002698">
    <property type="entry name" value="FTHF_cligase"/>
</dbReference>
<reference evidence="6" key="1">
    <citation type="submission" date="2019-02" db="EMBL/GenBank/DDBJ databases">
        <authorList>
            <person name="Gruber-Vodicka R. H."/>
            <person name="Seah K. B. B."/>
        </authorList>
    </citation>
    <scope>NUCLEOTIDE SEQUENCE</scope>
    <source>
        <strain evidence="5">BECK_S312</strain>
        <strain evidence="6">BECK_S426</strain>
    </source>
</reference>
<accession>A0A450XUP6</accession>
<dbReference type="PANTHER" id="PTHR23407">
    <property type="entry name" value="ATPASE INHIBITOR/5-FORMYLTETRAHYDROFOLATE CYCLO-LIGASE"/>
    <property type="match status" value="1"/>
</dbReference>
<comment type="cofactor">
    <cofactor evidence="4">
        <name>Mg(2+)</name>
        <dbReference type="ChEBI" id="CHEBI:18420"/>
    </cofactor>
</comment>
<sequence length="262" mass="29270">MFSRRGIRLRIRNSRRGLSPAAREDSARRLVANLIGSRLFRRSRRIACFVPQDGEIDLSLLFPHLLAYRKNRDSGRIAVCTGAQPLSASARSANMSSMGKKAYLPVLHGKGLWFLPFDANTPLVCNKYGIPEPALSSDSRCIPQALDLVLAPLVAFDGMGRRLGMGGGYYDRTFAYLLRRRVFVKPMLVGVAYAFQQVATPLPKNPWDVPLDGVVTDNGWLWPRFSRISRVDRRDVARKGIACRKRNPYNSPVVHGSLCPDS</sequence>
<keyword evidence="4" id="KW-0460">Magnesium</keyword>
<keyword evidence="4" id="KW-0479">Metal-binding</keyword>
<evidence type="ECO:0000256" key="3">
    <source>
        <dbReference type="ARBA" id="ARBA00022840"/>
    </source>
</evidence>
<dbReference type="AlphaFoldDB" id="A0A450XUP6"/>
<evidence type="ECO:0000256" key="1">
    <source>
        <dbReference type="ARBA" id="ARBA00010638"/>
    </source>
</evidence>
<dbReference type="SUPFAM" id="SSF100950">
    <property type="entry name" value="NagB/RpiA/CoA transferase-like"/>
    <property type="match status" value="1"/>
</dbReference>
<dbReference type="GO" id="GO:0035999">
    <property type="term" value="P:tetrahydrofolate interconversion"/>
    <property type="evidence" value="ECO:0007669"/>
    <property type="project" value="TreeGrafter"/>
</dbReference>
<dbReference type="EMBL" id="CAADFM010000203">
    <property type="protein sequence ID" value="VFK18678.1"/>
    <property type="molecule type" value="Genomic_DNA"/>
</dbReference>
<evidence type="ECO:0000256" key="2">
    <source>
        <dbReference type="ARBA" id="ARBA00022741"/>
    </source>
</evidence>
<dbReference type="GO" id="GO:0005524">
    <property type="term" value="F:ATP binding"/>
    <property type="evidence" value="ECO:0007669"/>
    <property type="project" value="UniProtKB-KW"/>
</dbReference>
<proteinExistence type="inferred from homology"/>
<dbReference type="InterPro" id="IPR024185">
    <property type="entry name" value="FTHF_cligase-like_sf"/>
</dbReference>
<dbReference type="GO" id="GO:0030272">
    <property type="term" value="F:5-formyltetrahydrofolate cyclo-ligase activity"/>
    <property type="evidence" value="ECO:0007669"/>
    <property type="project" value="UniProtKB-EC"/>
</dbReference>
<dbReference type="GO" id="GO:0009396">
    <property type="term" value="P:folic acid-containing compound biosynthetic process"/>
    <property type="evidence" value="ECO:0007669"/>
    <property type="project" value="TreeGrafter"/>
</dbReference>
<dbReference type="Pfam" id="PF01812">
    <property type="entry name" value="5-FTHF_cyc-lig"/>
    <property type="match status" value="1"/>
</dbReference>
<dbReference type="PANTHER" id="PTHR23407:SF1">
    <property type="entry name" value="5-FORMYLTETRAHYDROFOLATE CYCLO-LIGASE"/>
    <property type="match status" value="1"/>
</dbReference>
<evidence type="ECO:0000256" key="4">
    <source>
        <dbReference type="RuleBase" id="RU361279"/>
    </source>
</evidence>
<keyword evidence="3 4" id="KW-0067">ATP-binding</keyword>
<dbReference type="NCBIfam" id="TIGR02727">
    <property type="entry name" value="MTHFS_bact"/>
    <property type="match status" value="1"/>
</dbReference>
<evidence type="ECO:0000313" key="6">
    <source>
        <dbReference type="EMBL" id="VFK33031.1"/>
    </source>
</evidence>
<dbReference type="GO" id="GO:0046872">
    <property type="term" value="F:metal ion binding"/>
    <property type="evidence" value="ECO:0007669"/>
    <property type="project" value="UniProtKB-KW"/>
</dbReference>
<evidence type="ECO:0000313" key="5">
    <source>
        <dbReference type="EMBL" id="VFK18678.1"/>
    </source>
</evidence>
<dbReference type="InterPro" id="IPR037171">
    <property type="entry name" value="NagB/RpiA_transferase-like"/>
</dbReference>
<dbReference type="EC" id="6.3.3.2" evidence="4"/>
<organism evidence="6">
    <name type="scientific">Candidatus Kentrum sp. LPFa</name>
    <dbReference type="NCBI Taxonomy" id="2126335"/>
    <lineage>
        <taxon>Bacteria</taxon>
        <taxon>Pseudomonadati</taxon>
        <taxon>Pseudomonadota</taxon>
        <taxon>Gammaproteobacteria</taxon>
        <taxon>Candidatus Kentrum</taxon>
    </lineage>
</organism>
<comment type="catalytic activity">
    <reaction evidence="4">
        <text>(6S)-5-formyl-5,6,7,8-tetrahydrofolate + ATP = (6R)-5,10-methenyltetrahydrofolate + ADP + phosphate</text>
        <dbReference type="Rhea" id="RHEA:10488"/>
        <dbReference type="ChEBI" id="CHEBI:30616"/>
        <dbReference type="ChEBI" id="CHEBI:43474"/>
        <dbReference type="ChEBI" id="CHEBI:57455"/>
        <dbReference type="ChEBI" id="CHEBI:57457"/>
        <dbReference type="ChEBI" id="CHEBI:456216"/>
        <dbReference type="EC" id="6.3.3.2"/>
    </reaction>
</comment>
<dbReference type="Gene3D" id="3.40.50.10420">
    <property type="entry name" value="NagB/RpiA/CoA transferase-like"/>
    <property type="match status" value="1"/>
</dbReference>
<keyword evidence="6" id="KW-0436">Ligase</keyword>
<protein>
    <recommendedName>
        <fullName evidence="4">5-formyltetrahydrofolate cyclo-ligase</fullName>
        <ecNumber evidence="4">6.3.3.2</ecNumber>
    </recommendedName>
</protein>
<name>A0A450XUP6_9GAMM</name>
<gene>
    <name evidence="5" type="ORF">BECKLPF1236A_GA0070988_1020312</name>
    <name evidence="6" type="ORF">BECKLPF1236C_GA0070990_1018912</name>
</gene>
<comment type="similarity">
    <text evidence="1 4">Belongs to the 5-formyltetrahydrofolate cyclo-ligase family.</text>
</comment>